<sequence length="386" mass="44801">MATLNQLAVPLELFRPIINNIEDLETLCNLCLSCDAFRAEAEHVLYRSYTSKHTDERHLLFLDTVQRNPRLAALVRSYRLEMDPLAHYSSTTLDLIGSALQNMINLKDLSVAINPAKHANAVPLDKFNFQLKRLRWIEQEEDVSNEVGDMFVQWLSTQKDLLHLDWLCRRTQLVKPPACPKLLSLRGTQKTMYALLPGRNIVRFQGVSIRGHGRDEMIDFDRVSTELANLRSLSVRNYLQYNDYIALVDRYLPSLEYLELYELYNLNATSLKIPPNVKILVFSVRPPVQYQTFYNGAIDENEAKILFERYNKLQRIDLAFLTNDQQVCHYKRLVRRGDTVQEEPELLAWEDVSFGRMELIEDVEPGATGTPIEEAEVEYGSDWNWE</sequence>
<dbReference type="EMBL" id="MU155593">
    <property type="protein sequence ID" value="KAF9471993.1"/>
    <property type="molecule type" value="Genomic_DNA"/>
</dbReference>
<dbReference type="OrthoDB" id="3232239at2759"/>
<keyword evidence="2" id="KW-1185">Reference proteome</keyword>
<gene>
    <name evidence="1" type="ORF">BDN70DRAFT_887492</name>
</gene>
<proteinExistence type="predicted"/>
<evidence type="ECO:0000313" key="2">
    <source>
        <dbReference type="Proteomes" id="UP000807469"/>
    </source>
</evidence>
<organism evidence="1 2">
    <name type="scientific">Pholiota conissans</name>
    <dbReference type="NCBI Taxonomy" id="109636"/>
    <lineage>
        <taxon>Eukaryota</taxon>
        <taxon>Fungi</taxon>
        <taxon>Dikarya</taxon>
        <taxon>Basidiomycota</taxon>
        <taxon>Agaricomycotina</taxon>
        <taxon>Agaricomycetes</taxon>
        <taxon>Agaricomycetidae</taxon>
        <taxon>Agaricales</taxon>
        <taxon>Agaricineae</taxon>
        <taxon>Strophariaceae</taxon>
        <taxon>Pholiota</taxon>
    </lineage>
</organism>
<protein>
    <recommendedName>
        <fullName evidence="3">F-box domain-containing protein</fullName>
    </recommendedName>
</protein>
<comment type="caution">
    <text evidence="1">The sequence shown here is derived from an EMBL/GenBank/DDBJ whole genome shotgun (WGS) entry which is preliminary data.</text>
</comment>
<name>A0A9P5YLH1_9AGAR</name>
<evidence type="ECO:0008006" key="3">
    <source>
        <dbReference type="Google" id="ProtNLM"/>
    </source>
</evidence>
<dbReference type="Proteomes" id="UP000807469">
    <property type="component" value="Unassembled WGS sequence"/>
</dbReference>
<reference evidence="1" key="1">
    <citation type="submission" date="2020-11" db="EMBL/GenBank/DDBJ databases">
        <authorList>
            <consortium name="DOE Joint Genome Institute"/>
            <person name="Ahrendt S."/>
            <person name="Riley R."/>
            <person name="Andreopoulos W."/>
            <person name="Labutti K."/>
            <person name="Pangilinan J."/>
            <person name="Ruiz-Duenas F.J."/>
            <person name="Barrasa J.M."/>
            <person name="Sanchez-Garcia M."/>
            <person name="Camarero S."/>
            <person name="Miyauchi S."/>
            <person name="Serrano A."/>
            <person name="Linde D."/>
            <person name="Babiker R."/>
            <person name="Drula E."/>
            <person name="Ayuso-Fernandez I."/>
            <person name="Pacheco R."/>
            <person name="Padilla G."/>
            <person name="Ferreira P."/>
            <person name="Barriuso J."/>
            <person name="Kellner H."/>
            <person name="Castanera R."/>
            <person name="Alfaro M."/>
            <person name="Ramirez L."/>
            <person name="Pisabarro A.G."/>
            <person name="Kuo A."/>
            <person name="Tritt A."/>
            <person name="Lipzen A."/>
            <person name="He G."/>
            <person name="Yan M."/>
            <person name="Ng V."/>
            <person name="Cullen D."/>
            <person name="Martin F."/>
            <person name="Rosso M.-N."/>
            <person name="Henrissat B."/>
            <person name="Hibbett D."/>
            <person name="Martinez A.T."/>
            <person name="Grigoriev I.V."/>
        </authorList>
    </citation>
    <scope>NUCLEOTIDE SEQUENCE</scope>
    <source>
        <strain evidence="1">CIRM-BRFM 674</strain>
    </source>
</reference>
<dbReference type="AlphaFoldDB" id="A0A9P5YLH1"/>
<evidence type="ECO:0000313" key="1">
    <source>
        <dbReference type="EMBL" id="KAF9471993.1"/>
    </source>
</evidence>
<accession>A0A9P5YLH1</accession>